<protein>
    <submittedName>
        <fullName evidence="2">Triose-phosphate isomerase</fullName>
        <ecNumber evidence="2">5.3.1.1</ecNumber>
    </submittedName>
</protein>
<gene>
    <name evidence="2" type="ORF">ENR01_02070</name>
</gene>
<dbReference type="EMBL" id="DSPJ01000058">
    <property type="protein sequence ID" value="HEX61920.1"/>
    <property type="molecule type" value="Genomic_DNA"/>
</dbReference>
<comment type="caution">
    <text evidence="2">The sequence shown here is derived from an EMBL/GenBank/DDBJ whole genome shotgun (WGS) entry which is preliminary data.</text>
</comment>
<dbReference type="AlphaFoldDB" id="A0A831Z105"/>
<dbReference type="Gene3D" id="3.20.20.70">
    <property type="entry name" value="Aldolase class I"/>
    <property type="match status" value="1"/>
</dbReference>
<dbReference type="Pfam" id="PF00121">
    <property type="entry name" value="TIM"/>
    <property type="match status" value="1"/>
</dbReference>
<dbReference type="EC" id="5.3.1.1" evidence="2"/>
<organism evidence="2">
    <name type="scientific">candidate division WWE3 bacterium</name>
    <dbReference type="NCBI Taxonomy" id="2053526"/>
    <lineage>
        <taxon>Bacteria</taxon>
        <taxon>Katanobacteria</taxon>
    </lineage>
</organism>
<sequence>MLRSILINWRKAMILINFKTYPQAIGPNARKLTHKLEEVARDFAGVPIGFAPPSLELAEVAAHSRSPIWAQHTDPAGEGQFTGYLSPADARAAGAAGTFLNHSEHPLDPETVLKTARLAKEVGLKVLIFARDPQKVAEFKKIFPDYIAYEPPELIGGDVSVTSAKPEIIAEAVQAASEVPLLIGAGVHEKIDIETAFKLGASGAVVSSAVVTAPDPRKVFRELLAGFPASSRKSQFPFPKIPKAFFGREDRR</sequence>
<accession>A0A831Z105</accession>
<evidence type="ECO:0000256" key="1">
    <source>
        <dbReference type="ARBA" id="ARBA00023235"/>
    </source>
</evidence>
<dbReference type="InterPro" id="IPR035990">
    <property type="entry name" value="TIM_sf"/>
</dbReference>
<dbReference type="NCBIfam" id="NF003302">
    <property type="entry name" value="PRK04302.1"/>
    <property type="match status" value="1"/>
</dbReference>
<evidence type="ECO:0000313" key="2">
    <source>
        <dbReference type="EMBL" id="HEX61920.1"/>
    </source>
</evidence>
<dbReference type="InterPro" id="IPR013785">
    <property type="entry name" value="Aldolase_TIM"/>
</dbReference>
<dbReference type="PROSITE" id="PS51440">
    <property type="entry name" value="TIM_2"/>
    <property type="match status" value="1"/>
</dbReference>
<name>A0A831Z105_UNCKA</name>
<dbReference type="GO" id="GO:0004807">
    <property type="term" value="F:triose-phosphate isomerase activity"/>
    <property type="evidence" value="ECO:0007669"/>
    <property type="project" value="UniProtKB-EC"/>
</dbReference>
<reference evidence="2" key="1">
    <citation type="journal article" date="2020" name="mSystems">
        <title>Genome- and Community-Level Interaction Insights into Carbon Utilization and Element Cycling Functions of Hydrothermarchaeota in Hydrothermal Sediment.</title>
        <authorList>
            <person name="Zhou Z."/>
            <person name="Liu Y."/>
            <person name="Xu W."/>
            <person name="Pan J."/>
            <person name="Luo Z.H."/>
            <person name="Li M."/>
        </authorList>
    </citation>
    <scope>NUCLEOTIDE SEQUENCE [LARGE SCALE GENOMIC DNA]</scope>
    <source>
        <strain evidence="2">SpSt-361</strain>
    </source>
</reference>
<dbReference type="SUPFAM" id="SSF51351">
    <property type="entry name" value="Triosephosphate isomerase (TIM)"/>
    <property type="match status" value="1"/>
</dbReference>
<keyword evidence="1 2" id="KW-0413">Isomerase</keyword>
<dbReference type="InterPro" id="IPR000652">
    <property type="entry name" value="Triosephosphate_isomerase"/>
</dbReference>
<proteinExistence type="predicted"/>